<dbReference type="EMBL" id="JBHTAJ010000014">
    <property type="protein sequence ID" value="MFC7179851.1"/>
    <property type="molecule type" value="Genomic_DNA"/>
</dbReference>
<dbReference type="Proteomes" id="UP001596435">
    <property type="component" value="Unassembled WGS sequence"/>
</dbReference>
<keyword evidence="2" id="KW-0503">Monooxygenase</keyword>
<sequence length="203" mass="21771">MYVRTVYATGDPALIDAALDATREAAPRMLATQAGYRGYGLFADRELGKIVMGSWWDTQEDQRASDDHLREQRGALLSPFAGTVTTDVWEAPVFTPPTHAGPGAGFRMVQLSVAHEGEQQLVDAFRETVLTRLRDLPGFESASLLLDRPAGRCAVGVLFSDRAALVASRGPQAAVRSAGVGAAGVSLRSLEEFEVVLLDRPGT</sequence>
<evidence type="ECO:0000313" key="3">
    <source>
        <dbReference type="Proteomes" id="UP001596435"/>
    </source>
</evidence>
<dbReference type="RefSeq" id="WP_345706634.1">
    <property type="nucleotide sequence ID" value="NZ_BAABKV010000001.1"/>
</dbReference>
<organism evidence="2 3">
    <name type="scientific">Kitasatospora paranensis</name>
    <dbReference type="NCBI Taxonomy" id="258053"/>
    <lineage>
        <taxon>Bacteria</taxon>
        <taxon>Bacillati</taxon>
        <taxon>Actinomycetota</taxon>
        <taxon>Actinomycetes</taxon>
        <taxon>Kitasatosporales</taxon>
        <taxon>Streptomycetaceae</taxon>
        <taxon>Kitasatospora</taxon>
    </lineage>
</organism>
<proteinExistence type="predicted"/>
<reference evidence="3" key="1">
    <citation type="journal article" date="2019" name="Int. J. Syst. Evol. Microbiol.">
        <title>The Global Catalogue of Microorganisms (GCM) 10K type strain sequencing project: providing services to taxonomists for standard genome sequencing and annotation.</title>
        <authorList>
            <consortium name="The Broad Institute Genomics Platform"/>
            <consortium name="The Broad Institute Genome Sequencing Center for Infectious Disease"/>
            <person name="Wu L."/>
            <person name="Ma J."/>
        </authorList>
    </citation>
    <scope>NUCLEOTIDE SEQUENCE [LARGE SCALE GENOMIC DNA]</scope>
    <source>
        <strain evidence="3">CGMCC 1.12859</strain>
    </source>
</reference>
<protein>
    <submittedName>
        <fullName evidence="2">Antibiotic biosynthesis monooxygenase</fullName>
    </submittedName>
</protein>
<name>A0ABW2FRD9_9ACTN</name>
<dbReference type="InterPro" id="IPR011008">
    <property type="entry name" value="Dimeric_a/b-barrel"/>
</dbReference>
<dbReference type="GO" id="GO:0004497">
    <property type="term" value="F:monooxygenase activity"/>
    <property type="evidence" value="ECO:0007669"/>
    <property type="project" value="UniProtKB-KW"/>
</dbReference>
<keyword evidence="2" id="KW-0560">Oxidoreductase</keyword>
<feature type="domain" description="ABM" evidence="1">
    <location>
        <begin position="1"/>
        <end position="64"/>
    </location>
</feature>
<evidence type="ECO:0000313" key="2">
    <source>
        <dbReference type="EMBL" id="MFC7179851.1"/>
    </source>
</evidence>
<evidence type="ECO:0000259" key="1">
    <source>
        <dbReference type="Pfam" id="PF03992"/>
    </source>
</evidence>
<accession>A0ABW2FRD9</accession>
<dbReference type="InterPro" id="IPR007138">
    <property type="entry name" value="ABM_dom"/>
</dbReference>
<keyword evidence="3" id="KW-1185">Reference proteome</keyword>
<dbReference type="Pfam" id="PF03992">
    <property type="entry name" value="ABM"/>
    <property type="match status" value="1"/>
</dbReference>
<dbReference type="SUPFAM" id="SSF54909">
    <property type="entry name" value="Dimeric alpha+beta barrel"/>
    <property type="match status" value="2"/>
</dbReference>
<comment type="caution">
    <text evidence="2">The sequence shown here is derived from an EMBL/GenBank/DDBJ whole genome shotgun (WGS) entry which is preliminary data.</text>
</comment>
<gene>
    <name evidence="2" type="ORF">ACFQMG_09800</name>
</gene>